<accession>A0ABQ4Z2K9</accession>
<evidence type="ECO:0008006" key="4">
    <source>
        <dbReference type="Google" id="ProtNLM"/>
    </source>
</evidence>
<evidence type="ECO:0000313" key="3">
    <source>
        <dbReference type="Proteomes" id="UP001151760"/>
    </source>
</evidence>
<reference evidence="2" key="1">
    <citation type="journal article" date="2022" name="Int. J. Mol. Sci.">
        <title>Draft Genome of Tanacetum Coccineum: Genomic Comparison of Closely Related Tanacetum-Family Plants.</title>
        <authorList>
            <person name="Yamashiro T."/>
            <person name="Shiraishi A."/>
            <person name="Nakayama K."/>
            <person name="Satake H."/>
        </authorList>
    </citation>
    <scope>NUCLEOTIDE SEQUENCE</scope>
</reference>
<evidence type="ECO:0000256" key="1">
    <source>
        <dbReference type="SAM" id="MobiDB-lite"/>
    </source>
</evidence>
<reference evidence="2" key="2">
    <citation type="submission" date="2022-01" db="EMBL/GenBank/DDBJ databases">
        <authorList>
            <person name="Yamashiro T."/>
            <person name="Shiraishi A."/>
            <person name="Satake H."/>
            <person name="Nakayama K."/>
        </authorList>
    </citation>
    <scope>NUCLEOTIDE SEQUENCE</scope>
</reference>
<evidence type="ECO:0000313" key="2">
    <source>
        <dbReference type="EMBL" id="GJS84374.1"/>
    </source>
</evidence>
<keyword evidence="3" id="KW-1185">Reference proteome</keyword>
<comment type="caution">
    <text evidence="2">The sequence shown here is derived from an EMBL/GenBank/DDBJ whole genome shotgun (WGS) entry which is preliminary data.</text>
</comment>
<organism evidence="2 3">
    <name type="scientific">Tanacetum coccineum</name>
    <dbReference type="NCBI Taxonomy" id="301880"/>
    <lineage>
        <taxon>Eukaryota</taxon>
        <taxon>Viridiplantae</taxon>
        <taxon>Streptophyta</taxon>
        <taxon>Embryophyta</taxon>
        <taxon>Tracheophyta</taxon>
        <taxon>Spermatophyta</taxon>
        <taxon>Magnoliopsida</taxon>
        <taxon>eudicotyledons</taxon>
        <taxon>Gunneridae</taxon>
        <taxon>Pentapetalae</taxon>
        <taxon>asterids</taxon>
        <taxon>campanulids</taxon>
        <taxon>Asterales</taxon>
        <taxon>Asteraceae</taxon>
        <taxon>Asteroideae</taxon>
        <taxon>Anthemideae</taxon>
        <taxon>Anthemidinae</taxon>
        <taxon>Tanacetum</taxon>
    </lineage>
</organism>
<dbReference type="EMBL" id="BQNB010010969">
    <property type="protein sequence ID" value="GJS84374.1"/>
    <property type="molecule type" value="Genomic_DNA"/>
</dbReference>
<gene>
    <name evidence="2" type="ORF">Tco_0750915</name>
</gene>
<dbReference type="Proteomes" id="UP001151760">
    <property type="component" value="Unassembled WGS sequence"/>
</dbReference>
<protein>
    <recommendedName>
        <fullName evidence="4">Reverse transcriptase zinc-binding domain-containing protein</fullName>
    </recommendedName>
</protein>
<sequence length="199" mass="22381">MNKNEKNRNNNMEEEDVYEDNSGIAKTVASNNVDGMVEDVLSIKAVWISSKNDQTDNLALDEFSEASIQCKGLVLGLAQLATKGRVCEFPTNLEVVGSSLTGVWKIIQGMMNVKTMPEEWNGIVQELTKFPCNNSIWSIIRRLCLGAMVSFVWQERKARLFRNESRTMEELSKAIMETIKLRIISIKLKNSKAVMGSDV</sequence>
<feature type="region of interest" description="Disordered" evidence="1">
    <location>
        <begin position="1"/>
        <end position="20"/>
    </location>
</feature>
<proteinExistence type="predicted"/>
<name>A0ABQ4Z2K9_9ASTR</name>